<feature type="transmembrane region" description="Helical" evidence="1">
    <location>
        <begin position="21"/>
        <end position="43"/>
    </location>
</feature>
<evidence type="ECO:0000313" key="3">
    <source>
        <dbReference type="EMBL" id="TCN63908.1"/>
    </source>
</evidence>
<feature type="transmembrane region" description="Helical" evidence="1">
    <location>
        <begin position="393"/>
        <end position="410"/>
    </location>
</feature>
<dbReference type="AlphaFoldDB" id="A0A4R2E635"/>
<dbReference type="RefSeq" id="WP_131840059.1">
    <property type="nucleotide sequence ID" value="NZ_SLWB01000014.1"/>
</dbReference>
<feature type="transmembrane region" description="Helical" evidence="1">
    <location>
        <begin position="186"/>
        <end position="210"/>
    </location>
</feature>
<dbReference type="PANTHER" id="PTHR34473">
    <property type="entry name" value="UPF0699 TRANSMEMBRANE PROTEIN YDBS"/>
    <property type="match status" value="1"/>
</dbReference>
<dbReference type="OrthoDB" id="1049931at2"/>
<evidence type="ECO:0000256" key="1">
    <source>
        <dbReference type="SAM" id="Phobius"/>
    </source>
</evidence>
<dbReference type="Proteomes" id="UP000294830">
    <property type="component" value="Unassembled WGS sequence"/>
</dbReference>
<dbReference type="PIRSF" id="PIRSF026631">
    <property type="entry name" value="UCP026631"/>
    <property type="match status" value="1"/>
</dbReference>
<proteinExistence type="predicted"/>
<keyword evidence="4" id="KW-1185">Reference proteome</keyword>
<name>A0A4R2E635_9BACT</name>
<keyword evidence="1" id="KW-0812">Transmembrane</keyword>
<dbReference type="InterPro" id="IPR014529">
    <property type="entry name" value="UCP026631"/>
</dbReference>
<dbReference type="PANTHER" id="PTHR34473:SF2">
    <property type="entry name" value="UPF0699 TRANSMEMBRANE PROTEIN YDBT"/>
    <property type="match status" value="1"/>
</dbReference>
<evidence type="ECO:0000259" key="2">
    <source>
        <dbReference type="Pfam" id="PF03703"/>
    </source>
</evidence>
<feature type="domain" description="YdbS-like PH" evidence="2">
    <location>
        <begin position="72"/>
        <end position="148"/>
    </location>
</feature>
<feature type="transmembrane region" description="Helical" evidence="1">
    <location>
        <begin position="236"/>
        <end position="264"/>
    </location>
</feature>
<feature type="domain" description="YdbS-like PH" evidence="2">
    <location>
        <begin position="268"/>
        <end position="320"/>
    </location>
</feature>
<comment type="caution">
    <text evidence="3">The sequence shown here is derived from an EMBL/GenBank/DDBJ whole genome shotgun (WGS) entry which is preliminary data.</text>
</comment>
<dbReference type="EMBL" id="SLWB01000014">
    <property type="protein sequence ID" value="TCN63908.1"/>
    <property type="molecule type" value="Genomic_DNA"/>
</dbReference>
<keyword evidence="1" id="KW-1133">Transmembrane helix</keyword>
<dbReference type="Pfam" id="PF03703">
    <property type="entry name" value="bPH_2"/>
    <property type="match status" value="3"/>
</dbReference>
<evidence type="ECO:0000313" key="4">
    <source>
        <dbReference type="Proteomes" id="UP000294830"/>
    </source>
</evidence>
<feature type="transmembrane region" description="Helical" evidence="1">
    <location>
        <begin position="49"/>
        <end position="69"/>
    </location>
</feature>
<organism evidence="3 4">
    <name type="scientific">Acetobacteroides hydrogenigenes</name>
    <dbReference type="NCBI Taxonomy" id="979970"/>
    <lineage>
        <taxon>Bacteria</taxon>
        <taxon>Pseudomonadati</taxon>
        <taxon>Bacteroidota</taxon>
        <taxon>Bacteroidia</taxon>
        <taxon>Bacteroidales</taxon>
        <taxon>Rikenellaceae</taxon>
        <taxon>Acetobacteroides</taxon>
    </lineage>
</organism>
<accession>A0A4R2E635</accession>
<keyword evidence="1" id="KW-0472">Membrane</keyword>
<dbReference type="InterPro" id="IPR005182">
    <property type="entry name" value="YdbS-like_PH"/>
</dbReference>
<gene>
    <name evidence="3" type="ORF">CLV25_11463</name>
</gene>
<reference evidence="3 4" key="1">
    <citation type="submission" date="2019-03" db="EMBL/GenBank/DDBJ databases">
        <title>Genomic Encyclopedia of Archaeal and Bacterial Type Strains, Phase II (KMG-II): from individual species to whole genera.</title>
        <authorList>
            <person name="Goeker M."/>
        </authorList>
    </citation>
    <scope>NUCLEOTIDE SEQUENCE [LARGE SCALE GENOMIC DNA]</scope>
    <source>
        <strain evidence="3 4">RL-C</strain>
    </source>
</reference>
<feature type="domain" description="YdbS-like PH" evidence="2">
    <location>
        <begin position="410"/>
        <end position="485"/>
    </location>
</feature>
<feature type="transmembrane region" description="Helical" evidence="1">
    <location>
        <begin position="369"/>
        <end position="387"/>
    </location>
</feature>
<sequence>MSAKSIDLSQPNRLHMGGMAIFFGLSAKKFIQYIWPILLIRVFDKDGSMLAAFILLGIIAAVAIIHALLEYLYFTFQITSGELTVRSGYIRKKQVSVPLSKIQSLNMKQNLLQRLLKIYELEVNTAGAKGSEVTLQALSLTTIREVEQLVNLGSSNISEEEHDAEAPPITNEEHEQTIMRLSPTDLLRVGLTNNHIKVILIVYGFLFGIYDDLPERWQRLVVDTLDQFSAQASSQLAIYLALGLLCAIIFTVTGAILATFAWHFNLKLSHTPSRLVLDAGLIAHKRVLIPFRKIQTLTWTTNPLRRLIGIFAVSVGQASSLEETEKMKANVPGCTDAQVEQIQQALFGTSLMAQPEQLHRSHWIYLRNLWLMFGLAPAAVVSIVGYLADSPLVWSWLWAIVYLPFAYLSWRHAYFYMDEQHVVVSSGSFGHKRQMFALHKIQGVSVRQSIWQKPRGRASATLYLAGETITLSQIDAATAYALRDYALFLAESEQQPWM</sequence>
<protein>
    <submittedName>
        <fullName evidence="3">Putative membrane protein YdbT with pleckstrin-like domain</fullName>
    </submittedName>
</protein>